<dbReference type="RefSeq" id="WP_341411605.1">
    <property type="nucleotide sequence ID" value="NZ_JBBUTH010000008.1"/>
</dbReference>
<evidence type="ECO:0000256" key="5">
    <source>
        <dbReference type="ARBA" id="ARBA00014116"/>
    </source>
</evidence>
<evidence type="ECO:0000256" key="8">
    <source>
        <dbReference type="ARBA" id="ARBA00022670"/>
    </source>
</evidence>
<keyword evidence="10 21" id="KW-0732">Signal</keyword>
<keyword evidence="18" id="KW-0458">Lysosome</keyword>
<evidence type="ECO:0000256" key="15">
    <source>
        <dbReference type="ARBA" id="ARBA00023049"/>
    </source>
</evidence>
<keyword evidence="16" id="KW-0865">Zymogen</keyword>
<evidence type="ECO:0000256" key="7">
    <source>
        <dbReference type="ARBA" id="ARBA00022645"/>
    </source>
</evidence>
<dbReference type="PANTHER" id="PTHR12053:SF3">
    <property type="entry name" value="CARBOXYPEPTIDASE Q"/>
    <property type="match status" value="1"/>
</dbReference>
<comment type="subcellular location">
    <subcellularLocation>
        <location evidence="1">Endoplasmic reticulum</location>
    </subcellularLocation>
    <subcellularLocation>
        <location evidence="3">Golgi apparatus</location>
    </subcellularLocation>
    <subcellularLocation>
        <location evidence="2">Lysosome</location>
    </subcellularLocation>
    <subcellularLocation>
        <location evidence="4">Secreted</location>
    </subcellularLocation>
</comment>
<evidence type="ECO:0000256" key="6">
    <source>
        <dbReference type="ARBA" id="ARBA00022525"/>
    </source>
</evidence>
<dbReference type="Gene3D" id="3.40.630.10">
    <property type="entry name" value="Zn peptidases"/>
    <property type="match status" value="1"/>
</dbReference>
<feature type="domain" description="Peptidase M28" evidence="22">
    <location>
        <begin position="283"/>
        <end position="478"/>
    </location>
</feature>
<protein>
    <recommendedName>
        <fullName evidence="5">Carboxypeptidase Q</fullName>
    </recommendedName>
    <alternativeName>
        <fullName evidence="20">Plasma glutamate carboxypeptidase</fullName>
    </alternativeName>
</protein>
<evidence type="ECO:0000256" key="18">
    <source>
        <dbReference type="ARBA" id="ARBA00023228"/>
    </source>
</evidence>
<keyword evidence="8" id="KW-0645">Protease</keyword>
<keyword evidence="24" id="KW-1185">Reference proteome</keyword>
<evidence type="ECO:0000256" key="4">
    <source>
        <dbReference type="ARBA" id="ARBA00004613"/>
    </source>
</evidence>
<keyword evidence="13" id="KW-0862">Zinc</keyword>
<gene>
    <name evidence="23" type="ORF">AACH10_16785</name>
</gene>
<reference evidence="23 24" key="1">
    <citation type="submission" date="2024-04" db="EMBL/GenBank/DDBJ databases">
        <title>Novel species of the genus Ideonella isolated from streams.</title>
        <authorList>
            <person name="Lu H."/>
        </authorList>
    </citation>
    <scope>NUCLEOTIDE SEQUENCE [LARGE SCALE GENOMIC DNA]</scope>
    <source>
        <strain evidence="23 24">DXS22W</strain>
    </source>
</reference>
<keyword evidence="17" id="KW-0325">Glycoprotein</keyword>
<proteinExistence type="predicted"/>
<name>A0ABU9CJ78_9BURK</name>
<keyword evidence="14" id="KW-0333">Golgi apparatus</keyword>
<dbReference type="InterPro" id="IPR039866">
    <property type="entry name" value="CPQ"/>
</dbReference>
<evidence type="ECO:0000256" key="20">
    <source>
        <dbReference type="ARBA" id="ARBA00033328"/>
    </source>
</evidence>
<evidence type="ECO:0000259" key="22">
    <source>
        <dbReference type="Pfam" id="PF04389"/>
    </source>
</evidence>
<keyword evidence="12" id="KW-0256">Endoplasmic reticulum</keyword>
<evidence type="ECO:0000256" key="14">
    <source>
        <dbReference type="ARBA" id="ARBA00023034"/>
    </source>
</evidence>
<dbReference type="EMBL" id="JBBUTH010000008">
    <property type="protein sequence ID" value="MEK8051911.1"/>
    <property type="molecule type" value="Genomic_DNA"/>
</dbReference>
<keyword evidence="15" id="KW-0482">Metalloprotease</keyword>
<evidence type="ECO:0000313" key="23">
    <source>
        <dbReference type="EMBL" id="MEK8051911.1"/>
    </source>
</evidence>
<evidence type="ECO:0000313" key="24">
    <source>
        <dbReference type="Proteomes" id="UP001365405"/>
    </source>
</evidence>
<dbReference type="Proteomes" id="UP001365405">
    <property type="component" value="Unassembled WGS sequence"/>
</dbReference>
<feature type="signal peptide" evidence="21">
    <location>
        <begin position="1"/>
        <end position="22"/>
    </location>
</feature>
<feature type="chain" id="PRO_5047181846" description="Carboxypeptidase Q" evidence="21">
    <location>
        <begin position="23"/>
        <end position="498"/>
    </location>
</feature>
<evidence type="ECO:0000256" key="19">
    <source>
        <dbReference type="ARBA" id="ARBA00025833"/>
    </source>
</evidence>
<evidence type="ECO:0000256" key="10">
    <source>
        <dbReference type="ARBA" id="ARBA00022729"/>
    </source>
</evidence>
<dbReference type="Gene3D" id="3.50.30.30">
    <property type="match status" value="1"/>
</dbReference>
<dbReference type="InterPro" id="IPR007484">
    <property type="entry name" value="Peptidase_M28"/>
</dbReference>
<dbReference type="Pfam" id="PF04389">
    <property type="entry name" value="Peptidase_M28"/>
    <property type="match status" value="1"/>
</dbReference>
<evidence type="ECO:0000256" key="1">
    <source>
        <dbReference type="ARBA" id="ARBA00004240"/>
    </source>
</evidence>
<evidence type="ECO:0000256" key="17">
    <source>
        <dbReference type="ARBA" id="ARBA00023180"/>
    </source>
</evidence>
<evidence type="ECO:0000256" key="9">
    <source>
        <dbReference type="ARBA" id="ARBA00022723"/>
    </source>
</evidence>
<evidence type="ECO:0000256" key="16">
    <source>
        <dbReference type="ARBA" id="ARBA00023145"/>
    </source>
</evidence>
<keyword evidence="11" id="KW-0378">Hydrolase</keyword>
<keyword evidence="7" id="KW-0121">Carboxypeptidase</keyword>
<accession>A0ABU9CJ78</accession>
<evidence type="ECO:0000256" key="21">
    <source>
        <dbReference type="SAM" id="SignalP"/>
    </source>
</evidence>
<evidence type="ECO:0000256" key="2">
    <source>
        <dbReference type="ARBA" id="ARBA00004371"/>
    </source>
</evidence>
<evidence type="ECO:0000256" key="13">
    <source>
        <dbReference type="ARBA" id="ARBA00022833"/>
    </source>
</evidence>
<keyword evidence="6" id="KW-0964">Secreted</keyword>
<evidence type="ECO:0000256" key="12">
    <source>
        <dbReference type="ARBA" id="ARBA00022824"/>
    </source>
</evidence>
<comment type="caution">
    <text evidence="23">The sequence shown here is derived from an EMBL/GenBank/DDBJ whole genome shotgun (WGS) entry which is preliminary data.</text>
</comment>
<dbReference type="PANTHER" id="PTHR12053">
    <property type="entry name" value="PROTEASE FAMILY M28 PLASMA GLUTAMATE CARBOXYPEPTIDASE-RELATED"/>
    <property type="match status" value="1"/>
</dbReference>
<evidence type="ECO:0000256" key="3">
    <source>
        <dbReference type="ARBA" id="ARBA00004555"/>
    </source>
</evidence>
<comment type="subunit">
    <text evidence="19">Homodimer. The monomeric form is inactive while the homodimer is active.</text>
</comment>
<organism evidence="23 24">
    <name type="scientific">Pseudaquabacterium inlustre</name>
    <dbReference type="NCBI Taxonomy" id="2984192"/>
    <lineage>
        <taxon>Bacteria</taxon>
        <taxon>Pseudomonadati</taxon>
        <taxon>Pseudomonadota</taxon>
        <taxon>Betaproteobacteria</taxon>
        <taxon>Burkholderiales</taxon>
        <taxon>Sphaerotilaceae</taxon>
        <taxon>Pseudaquabacterium</taxon>
    </lineage>
</organism>
<keyword evidence="9" id="KW-0479">Metal-binding</keyword>
<sequence length="498" mass="52206">MQRRLGLRWAAAAALGIGGALRAGPGGAQTAADGAAPRLADADLAFARQLRTAGLADTRALALVQRLTQQVGARPAGSPADARAVAWALAEARALGLPRVWQQPVPLRVWRRGPAQATLVTPERRTLVMAALGNSVGTPPGGLEAELAWYPDFQALKDDRSERARGRIVFIDQRMDRSRDGSGYGRAVPARFGSAAEAARRGALAVVIRSVGTSGANPVLPGEPERVAHTGAMRYDDDAAQIPALAVSVADAEHLAALHAAGQPLRLALQVANQVGVEALSHNVLAELPGQGALASEVVLLGAHLDSWDVGEGALDDGAGVGIVLAALGLIAERLRAAPAELAQAPRRSLRVALYANEENGFDGALAYSRAHGAETHQWVSESDFGAGPAYAWRHRVRPEALPVMAQIAAELAPLGLPLADGNDATPGPDAAVLMRRHRWPAVQLHQDGSRYFDVHHTPHDTFARLDGSALPQNVAAWAVMAWLAARAPVAFGPLPAR</sequence>
<evidence type="ECO:0000256" key="11">
    <source>
        <dbReference type="ARBA" id="ARBA00022801"/>
    </source>
</evidence>
<dbReference type="SUPFAM" id="SSF53187">
    <property type="entry name" value="Zn-dependent exopeptidases"/>
    <property type="match status" value="1"/>
</dbReference>